<dbReference type="Proteomes" id="UP000061974">
    <property type="component" value="Chromosome"/>
</dbReference>
<accession>A0AAC8VPG1</accession>
<dbReference type="KEGG" id="cui:AFK65_08030"/>
<reference evidence="2" key="2">
    <citation type="submission" date="2015-09" db="EMBL/GenBank/DDBJ databases">
        <title>Cronobacter genome sequencing and assembly.</title>
        <authorList>
            <person name="Descombes P."/>
            <person name="Baert L."/>
            <person name="Ngom-Bru C."/>
            <person name="Barretto C."/>
        </authorList>
    </citation>
    <scope>NUCLEOTIDE SEQUENCE [LARGE SCALE GENOMIC DNA]</scope>
    <source>
        <strain evidence="2">NCTC 9529</strain>
    </source>
</reference>
<organism evidence="1 2">
    <name type="scientific">Cronobacter universalis NCTC 9529</name>
    <dbReference type="NCBI Taxonomy" id="1074000"/>
    <lineage>
        <taxon>Bacteria</taxon>
        <taxon>Pseudomonadati</taxon>
        <taxon>Pseudomonadota</taxon>
        <taxon>Gammaproteobacteria</taxon>
        <taxon>Enterobacterales</taxon>
        <taxon>Enterobacteriaceae</taxon>
        <taxon>Cronobacter</taxon>
    </lineage>
</organism>
<evidence type="ECO:0000313" key="1">
    <source>
        <dbReference type="EMBL" id="ALB54612.1"/>
    </source>
</evidence>
<proteinExistence type="predicted"/>
<sequence>MGKNVSEAYKVFGNPLFISTETSVSKESKFYGHNFYQFYFKGLEYDREKFNGSYMDTSQGRPVLVNEFETEHVQESCKVGLWADPKTDIIDYYEVKGNCGWGGSGFGTTGIFHYWGIN</sequence>
<name>A0AAC8VPG1_9ENTR</name>
<reference evidence="2" key="1">
    <citation type="submission" date="2015-07" db="EMBL/GenBank/DDBJ databases">
        <authorList>
            <person name="Moine D."/>
            <person name="Kassam M."/>
        </authorList>
    </citation>
    <scope>NUCLEOTIDE SEQUENCE [LARGE SCALE GENOMIC DNA]</scope>
    <source>
        <strain evidence="2">NCTC 9529</strain>
    </source>
</reference>
<protein>
    <submittedName>
        <fullName evidence="1">Uncharacterized protein</fullName>
    </submittedName>
</protein>
<reference evidence="1 2" key="3">
    <citation type="journal article" date="2016" name="Genome Announc.">
        <title>Fully Closed Genome Sequences of Five Type Strains of the Genus Cronobacter and One Cronobacter sakazakii Strain.</title>
        <authorList>
            <person name="Moine D."/>
            <person name="Kassam M."/>
            <person name="Baert L."/>
            <person name="Tang Y."/>
            <person name="Barretto C."/>
            <person name="Ngom Bru C."/>
            <person name="Klijn A."/>
            <person name="Descombes P."/>
        </authorList>
    </citation>
    <scope>NUCLEOTIDE SEQUENCE [LARGE SCALE GENOMIC DNA]</scope>
    <source>
        <strain evidence="1 2">NCTC 9529</strain>
    </source>
</reference>
<dbReference type="AlphaFoldDB" id="A0AAC8VPG1"/>
<evidence type="ECO:0000313" key="2">
    <source>
        <dbReference type="Proteomes" id="UP000061974"/>
    </source>
</evidence>
<gene>
    <name evidence="1" type="ORF">AFK65_08030</name>
</gene>
<dbReference type="EMBL" id="CP012257">
    <property type="protein sequence ID" value="ALB54612.1"/>
    <property type="molecule type" value="Genomic_DNA"/>
</dbReference>